<sequence length="2837" mass="307614">MISTTTRTAHTHPLSHTIRAVTPETVDKLPLQSADVSKPLPEGGAEGGAEVPSQTSTPTEQKTPGAKGKPALPEGDAREKTILRSKRSFADTDQTLVLPGADSIRAPAQAQVKGDSALALRLSSILTQAANSPTPSLTAPVSLPKDATFTAWWEHFFSTFQSPDYLDWVGRIGLDMSTVVYSPKDGSLSGQVNGKHTLFQLGDDSGWTQVSTPIRAAGKIVAPGATALPVDASFKSNAAPAAVICDFYGPPLPSVITQNVVRERADELSKNNAFSALALNDLSRQPGDRSSQELKRYQEALSTHQVRYADQKRADNQLVVLFTLTILQNNPSLGWKQTTVENIPPKSSFGQWWRHFNNALQSPELSGWKSRNGIDPGTQMRLASDGTLLAKVNGVLTRFSPSDNTGWGDVSQQIVAAGKHVFHGFPHVDIPPSWSNDAAPSKYVAAFYGEDYSFKTEQAVRVRMLALRRNPTFSASAGPEHTWEALEVQQNALHTREQRYTQYVAMEAADKELTDAYRLALLEARGGEQRNSSVISGIPSESNFGQWWRHFYDTLQSPDYLEWANKTGIDTSTVTLFADGCLSAMVNGQRKTFTQHDNSGWAQLSEPIVNAAKAVAPQTDSLSTQPPFNASTAPFEVIADFYGEQHDITPDQAVARAAQLEATSAFVPLDANDPLRTPASRNHEVLEQRKQELLNQRERYAVQAAADSDLAVLYGEMLSYARGGQTPREAHIAQIPPDSLFGRWWQQLRTAFQSPIYVDWAQRNGIDMATVSFSPQDGTLSANVNGQLKTFTQAQNFEWAYVSQSIWAAAKVAAPKASTIHTDAAFSRGSVPFERVGEFYGETPELSPDAANRRAATLAVSKTFVDSDRDNPLRKPVDRTLTALQTQQLQTQGRNDTNATDSASEAELVARYASGLLTARAGTTPQSARIDIPAGSLFGQWWRLYNDALKNPDFLAWVNEQKLDTNAILRLYPSGGTLRAIVAGQIKTFTLDDDSGWAQVSGPLLHAARLLVPAYADDKILLANVKSETAPAESVATFYGEPFRVSPEAARQRAEALTAGKTFDLMTPSAARSRQALQAQRQTLVDRGNQQQVLDGLKQLLAEVETSPAVSIVASLELHHVRLRTGSSHSTHLSQPAERWVSTKQFLTDRGINVPQSQAQLRNLIQVMSNPLPVPAVNDTLAALDSHQRTTLRLLRESADKNPEKVAGYELRQFANWGATPATIVQGLTDHLRTAHNVDASFAAVAARLLLATAAPEFLVKGLPFDIVYGSREWTVLSAAVNRIEKMQPGASAVMTFNAIMAFADTDAVTPTDSIEQEKAQDRALTHWALVRGLLQHRRDGIYYPEEIQAAKDSYREGGGDIGNTQGQRASQPLNDWKFWRKTATQTEQQRAAQRAQERAVREGQERLFEVKMEMAKNDDRVAYNRGFETGPSTVQGYASDLTVNQIVDQVVAGNPTPEEVGRAVKRIEYLQTGWVTEGVVKYRDMMKGAGAEVMPHTQSHYLSRADLFSQGNCAGLSYVMAFAALDNKQKAFVENLHFAAANPEHPEARLMIKQILDLHQVVKRGSPYHNPMGGATVVEQRSYTVIAPRLEAATQTTSFMLEIEGHAMTAGVNISPTGDRSYYFYDPNFGYATFTSSADMAKGMKVFFTVLKPPSYRFFGENRADPEVKLSEFSGILPAAHRIDRKRIEAMYSVALKDLDTGKLIDTADVPTGAALTHDSNLAKNGGRQFDDFNNILSRLSKLHSTQGVQQYDYGLQTLLSIKHYRADYANSIHDAEMNTLYSKLSAAVSAALPPPGGYAHIFEWMEKARLAQSVDKIGGMGGLKFLPSTTIDGVEVTLKELYSQPRPDRQKKVADALNSALATLVTAQPALAKHISKLEVIISPANTESRSKLYLGSPPTLVIGEDFFDAKMASKGQQSVADRVAEQRAKKGNDFTQAKQEALLVNQLAAVLNYESNTVAYLNAAHSPPSIDAAASAKLSDMASNSAKDFMAESLTALIYDGKLDPTVTAALSKLAVTHVVPFEGPLDNAIDTGHTPHRPQPAPFTSSEVQRLQALDATLPALRIGTAEITRVEAYQMGLRINGKAIEAALLNDPDGKKLINAAQLNVVEYSSRIKAVQGQAKERLIAAYVELGTHRDPTGPALIYLPADASLEVIQLNSLLEPLIKKLPADFKRLQAPSTFSKTGASGAAMQMFGTYQSIRSVFDNFKNGNTTDALFDTGALTTDYGSMAAEVALNKLSTKMAEKAGQSAAAFTATSIGKGLKVGGAGVGLASVVFDVRSAVNSFNAAAAATEPKVKQDHYVAGALSIASTLSSIALTVAMYKGSPLAGAVGIGVAAALMLGQAIYTAARAVDDIDDVIDLTPGQRLNAGWNSFWGVPIDYAIMKPYFDKLHKDRYIESSRVELTKLLNGDLKKTYQTAYFGNVDVVVSPPVRESTSFFDDLSAVLIGPTRAVNSFTPSKPSVVTALNDSDDSLTLTDEAVSLVPVSRNGNEFNRVDGTAGPGKGLIWSLGGGNDSVEGVKSRPNLFLLGGGKKTIKGGDKDDVFMMSPNDLMTRFISQYKRVLEEGGVHSVLNAPRFMPDLDAGNGSNTLIMTEVDPGAIRGISDLREERLELTIDLAESLISVGIRQPARHPYQRSGNIKSFSNVATMKGGQSRVIGSDRDNQITLNGQNDYVTTGRGKNTIVINGGGVVRGAYTAVIDTAQNWTGGNNTYAVMKGSADVIIYDANKSLVTLDYTDAEIVLTSTNASGDVTLVLSETADNNRRTVVFKAALKVPLSESAAEGSNIALPMFLTKDGKVITFRGVPNNYHWSLGPTLQVVREDMLAPLINTPVA</sequence>
<dbReference type="Proteomes" id="UP000748067">
    <property type="component" value="Unassembled WGS sequence"/>
</dbReference>
<dbReference type="EMBL" id="LT629704">
    <property type="protein sequence ID" value="SDN47493.1"/>
    <property type="molecule type" value="Genomic_DNA"/>
</dbReference>
<reference evidence="2 5" key="1">
    <citation type="submission" date="2015-01" db="EMBL/GenBank/DDBJ databases">
        <title>Genome Sequence of Pseudomonas antarctica CMS 35.</title>
        <authorList>
            <person name="Voget S."/>
            <person name="Chow J."/>
            <person name="Daniel R."/>
            <person name="Streit W."/>
        </authorList>
    </citation>
    <scope>NUCLEOTIDE SEQUENCE [LARGE SCALE GENOMIC DNA]</scope>
    <source>
        <strain evidence="2 5">CMS 35</strain>
    </source>
</reference>
<keyword evidence="5" id="KW-1185">Reference proteome</keyword>
<dbReference type="RefSeq" id="WP_156795357.1">
    <property type="nucleotide sequence ID" value="NZ_JXDI01000003.1"/>
</dbReference>
<gene>
    <name evidence="2" type="ORF">PSAN_47470</name>
    <name evidence="3" type="ORF">SAMN04490179_4407</name>
</gene>
<dbReference type="InterPro" id="IPR011049">
    <property type="entry name" value="Serralysin-like_metalloprot_C"/>
</dbReference>
<feature type="region of interest" description="Disordered" evidence="1">
    <location>
        <begin position="1"/>
        <end position="77"/>
    </location>
</feature>
<accession>A0A1H0BPN3</accession>
<evidence type="ECO:0000256" key="1">
    <source>
        <dbReference type="SAM" id="MobiDB-lite"/>
    </source>
</evidence>
<dbReference type="CDD" id="cd20495">
    <property type="entry name" value="C58_PaToxP-like"/>
    <property type="match status" value="1"/>
</dbReference>
<dbReference type="OrthoDB" id="7029872at2"/>
<dbReference type="SUPFAM" id="SSF51120">
    <property type="entry name" value="beta-Roll"/>
    <property type="match status" value="1"/>
</dbReference>
<dbReference type="EMBL" id="JXDI01000003">
    <property type="protein sequence ID" value="KAF2406571.1"/>
    <property type="molecule type" value="Genomic_DNA"/>
</dbReference>
<organism evidence="3 4">
    <name type="scientific">Pseudomonas antarctica</name>
    <dbReference type="NCBI Taxonomy" id="219572"/>
    <lineage>
        <taxon>Bacteria</taxon>
        <taxon>Pseudomonadati</taxon>
        <taxon>Pseudomonadota</taxon>
        <taxon>Gammaproteobacteria</taxon>
        <taxon>Pseudomonadales</taxon>
        <taxon>Pseudomonadaceae</taxon>
        <taxon>Pseudomonas</taxon>
    </lineage>
</organism>
<name>A0A1H0BPN3_9PSED</name>
<evidence type="ECO:0000313" key="3">
    <source>
        <dbReference type="EMBL" id="SDN47493.1"/>
    </source>
</evidence>
<reference evidence="3 4" key="2">
    <citation type="submission" date="2016-10" db="EMBL/GenBank/DDBJ databases">
        <authorList>
            <person name="de Groot N.N."/>
        </authorList>
    </citation>
    <scope>NUCLEOTIDE SEQUENCE [LARGE SCALE GENOMIC DNA]</scope>
    <source>
        <strain evidence="3 4">BS2772</strain>
    </source>
</reference>
<protein>
    <submittedName>
        <fullName evidence="3">Uncharacterized protein</fullName>
    </submittedName>
</protein>
<proteinExistence type="predicted"/>
<evidence type="ECO:0000313" key="5">
    <source>
        <dbReference type="Proteomes" id="UP000748067"/>
    </source>
</evidence>
<evidence type="ECO:0000313" key="4">
    <source>
        <dbReference type="Proteomes" id="UP000182470"/>
    </source>
</evidence>
<dbReference type="Proteomes" id="UP000182470">
    <property type="component" value="Chromosome I"/>
</dbReference>
<evidence type="ECO:0000313" key="2">
    <source>
        <dbReference type="EMBL" id="KAF2406571.1"/>
    </source>
</evidence>
<feature type="compositionally biased region" description="Polar residues" evidence="1">
    <location>
        <begin position="52"/>
        <end position="62"/>
    </location>
</feature>